<sequence length="292" mass="29981">MSCRAAARTPNVCGVNDTLIVVSAASGALGRLVIGDLVSRVPAGQIVAAVRDPGRTADLAGRGVQVRRGDYDDAGSLREAFKGAARLLLISSPELDPGRRIAQHTAAIEAAGEAGVSSVVYTSVLGADVGDTGVAEAHHATERAIFASGLPYTVVRNPFYSEAFINAGLREAVASGELTSGTGGRGLNTALRADLAEAAAVVLTQDGHLGHAYDLTGPLWTYPQLVDVLSEVAGRPVSYRGDAAVPGALGWLHGQARAGMLETQTDDLALLLGRSPTTLRQAVAAALSAQIR</sequence>
<keyword evidence="3" id="KW-1185">Reference proteome</keyword>
<dbReference type="Proteomes" id="UP000605992">
    <property type="component" value="Unassembled WGS sequence"/>
</dbReference>
<organism evidence="2 3">
    <name type="scientific">Planotetraspora thailandica</name>
    <dbReference type="NCBI Taxonomy" id="487172"/>
    <lineage>
        <taxon>Bacteria</taxon>
        <taxon>Bacillati</taxon>
        <taxon>Actinomycetota</taxon>
        <taxon>Actinomycetes</taxon>
        <taxon>Streptosporangiales</taxon>
        <taxon>Streptosporangiaceae</taxon>
        <taxon>Planotetraspora</taxon>
    </lineage>
</organism>
<dbReference type="Pfam" id="PF13460">
    <property type="entry name" value="NAD_binding_10"/>
    <property type="match status" value="1"/>
</dbReference>
<protein>
    <submittedName>
        <fullName evidence="2">NAD(P)-dependent oxidoreductase</fullName>
    </submittedName>
</protein>
<dbReference type="Gene3D" id="3.90.25.10">
    <property type="entry name" value="UDP-galactose 4-epimerase, domain 1"/>
    <property type="match status" value="1"/>
</dbReference>
<dbReference type="InterPro" id="IPR016040">
    <property type="entry name" value="NAD(P)-bd_dom"/>
</dbReference>
<dbReference type="InterPro" id="IPR036291">
    <property type="entry name" value="NAD(P)-bd_dom_sf"/>
</dbReference>
<dbReference type="AlphaFoldDB" id="A0A8J3V6I6"/>
<dbReference type="EMBL" id="BOOR01000057">
    <property type="protein sequence ID" value="GII57896.1"/>
    <property type="molecule type" value="Genomic_DNA"/>
</dbReference>
<dbReference type="InterPro" id="IPR052718">
    <property type="entry name" value="NmrA-type_oxidoreductase"/>
</dbReference>
<accession>A0A8J3V6I6</accession>
<comment type="caution">
    <text evidence="2">The sequence shown here is derived from an EMBL/GenBank/DDBJ whole genome shotgun (WGS) entry which is preliminary data.</text>
</comment>
<evidence type="ECO:0000313" key="3">
    <source>
        <dbReference type="Proteomes" id="UP000605992"/>
    </source>
</evidence>
<feature type="domain" description="NAD(P)-binding" evidence="1">
    <location>
        <begin position="25"/>
        <end position="205"/>
    </location>
</feature>
<dbReference type="SUPFAM" id="SSF51735">
    <property type="entry name" value="NAD(P)-binding Rossmann-fold domains"/>
    <property type="match status" value="1"/>
</dbReference>
<evidence type="ECO:0000313" key="2">
    <source>
        <dbReference type="EMBL" id="GII57896.1"/>
    </source>
</evidence>
<dbReference type="Gene3D" id="3.40.50.720">
    <property type="entry name" value="NAD(P)-binding Rossmann-like Domain"/>
    <property type="match status" value="1"/>
</dbReference>
<evidence type="ECO:0000259" key="1">
    <source>
        <dbReference type="Pfam" id="PF13460"/>
    </source>
</evidence>
<dbReference type="PANTHER" id="PTHR47129:SF1">
    <property type="entry name" value="NMRA-LIKE DOMAIN-CONTAINING PROTEIN"/>
    <property type="match status" value="1"/>
</dbReference>
<gene>
    <name evidence="2" type="ORF">Pth03_62850</name>
</gene>
<dbReference type="PANTHER" id="PTHR47129">
    <property type="entry name" value="QUINONE OXIDOREDUCTASE 2"/>
    <property type="match status" value="1"/>
</dbReference>
<proteinExistence type="predicted"/>
<reference evidence="2" key="1">
    <citation type="submission" date="2021-01" db="EMBL/GenBank/DDBJ databases">
        <title>Whole genome shotgun sequence of Planotetraspora thailandica NBRC 104271.</title>
        <authorList>
            <person name="Komaki H."/>
            <person name="Tamura T."/>
        </authorList>
    </citation>
    <scope>NUCLEOTIDE SEQUENCE</scope>
    <source>
        <strain evidence="2">NBRC 104271</strain>
    </source>
</reference>
<name>A0A8J3V6I6_9ACTN</name>